<accession>M1V4H2</accession>
<dbReference type="Gramene" id="CME150CT">
    <property type="protein sequence ID" value="CME150CT"/>
    <property type="gene ID" value="CME150C"/>
</dbReference>
<reference evidence="2 3" key="2">
    <citation type="journal article" date="2007" name="BMC Biol.">
        <title>A 100%-complete sequence reveals unusually simple genomic features in the hot-spring red alga Cyanidioschyzon merolae.</title>
        <authorList>
            <person name="Nozaki H."/>
            <person name="Takano H."/>
            <person name="Misumi O."/>
            <person name="Terasawa K."/>
            <person name="Matsuzaki M."/>
            <person name="Maruyama S."/>
            <person name="Nishida K."/>
            <person name="Yagisawa F."/>
            <person name="Yoshida Y."/>
            <person name="Fujiwara T."/>
            <person name="Takio S."/>
            <person name="Tamura K."/>
            <person name="Chung S.J."/>
            <person name="Nakamura S."/>
            <person name="Kuroiwa H."/>
            <person name="Tanaka K."/>
            <person name="Sato N."/>
            <person name="Kuroiwa T."/>
        </authorList>
    </citation>
    <scope>NUCLEOTIDE SEQUENCE [LARGE SCALE GENOMIC DNA]</scope>
    <source>
        <strain evidence="2 3">10D</strain>
    </source>
</reference>
<dbReference type="GeneID" id="16992788"/>
<feature type="compositionally biased region" description="Low complexity" evidence="1">
    <location>
        <begin position="182"/>
        <end position="201"/>
    </location>
</feature>
<dbReference type="EMBL" id="AP006487">
    <property type="protein sequence ID" value="BAM79365.1"/>
    <property type="molecule type" value="Genomic_DNA"/>
</dbReference>
<reference evidence="2 3" key="1">
    <citation type="journal article" date="2004" name="Nature">
        <title>Genome sequence of the ultrasmall unicellular red alga Cyanidioschyzon merolae 10D.</title>
        <authorList>
            <person name="Matsuzaki M."/>
            <person name="Misumi O."/>
            <person name="Shin-i T."/>
            <person name="Maruyama S."/>
            <person name="Takahara M."/>
            <person name="Miyagishima S."/>
            <person name="Mori T."/>
            <person name="Nishida K."/>
            <person name="Yagisawa F."/>
            <person name="Nishida K."/>
            <person name="Yoshida Y."/>
            <person name="Nishimura Y."/>
            <person name="Nakao S."/>
            <person name="Kobayashi T."/>
            <person name="Momoyama Y."/>
            <person name="Higashiyama T."/>
            <person name="Minoda A."/>
            <person name="Sano M."/>
            <person name="Nomoto H."/>
            <person name="Oishi K."/>
            <person name="Hayashi H."/>
            <person name="Ohta F."/>
            <person name="Nishizaka S."/>
            <person name="Haga S."/>
            <person name="Miura S."/>
            <person name="Morishita T."/>
            <person name="Kabeya Y."/>
            <person name="Terasawa K."/>
            <person name="Suzuki Y."/>
            <person name="Ishii Y."/>
            <person name="Asakawa S."/>
            <person name="Takano H."/>
            <person name="Ohta N."/>
            <person name="Kuroiwa H."/>
            <person name="Tanaka K."/>
            <person name="Shimizu N."/>
            <person name="Sugano S."/>
            <person name="Sato N."/>
            <person name="Nozaki H."/>
            <person name="Ogasawara N."/>
            <person name="Kohara Y."/>
            <person name="Kuroiwa T."/>
        </authorList>
    </citation>
    <scope>NUCLEOTIDE SEQUENCE [LARGE SCALE GENOMIC DNA]</scope>
    <source>
        <strain evidence="2 3">10D</strain>
    </source>
</reference>
<dbReference type="HOGENOM" id="CLU_886705_0_0_1"/>
<dbReference type="RefSeq" id="XP_005535651.1">
    <property type="nucleotide sequence ID" value="XM_005535594.1"/>
</dbReference>
<dbReference type="AlphaFoldDB" id="M1V4H2"/>
<proteinExistence type="predicted"/>
<protein>
    <submittedName>
        <fullName evidence="2">Uncharacterized protein</fullName>
    </submittedName>
</protein>
<name>M1V4H2_CYAM1</name>
<dbReference type="Proteomes" id="UP000007014">
    <property type="component" value="Chromosome 5"/>
</dbReference>
<keyword evidence="3" id="KW-1185">Reference proteome</keyword>
<gene>
    <name evidence="2" type="ORF">CYME_CME150C</name>
</gene>
<evidence type="ECO:0000313" key="3">
    <source>
        <dbReference type="Proteomes" id="UP000007014"/>
    </source>
</evidence>
<dbReference type="KEGG" id="cme:CYME_CME150C"/>
<dbReference type="OrthoDB" id="10605797at2759"/>
<evidence type="ECO:0000256" key="1">
    <source>
        <dbReference type="SAM" id="MobiDB-lite"/>
    </source>
</evidence>
<organism evidence="2 3">
    <name type="scientific">Cyanidioschyzon merolae (strain NIES-3377 / 10D)</name>
    <name type="common">Unicellular red alga</name>
    <dbReference type="NCBI Taxonomy" id="280699"/>
    <lineage>
        <taxon>Eukaryota</taxon>
        <taxon>Rhodophyta</taxon>
        <taxon>Bangiophyceae</taxon>
        <taxon>Cyanidiales</taxon>
        <taxon>Cyanidiaceae</taxon>
        <taxon>Cyanidioschyzon</taxon>
    </lineage>
</organism>
<feature type="region of interest" description="Disordered" evidence="1">
    <location>
        <begin position="181"/>
        <end position="207"/>
    </location>
</feature>
<sequence>MQCALGFANSVAFSQRLRHRWSGIRRTVSSKSEGHQPLHLRCLGRLAYPPGASVDATAAEACKVQPEQRRLQHFTAKANVLACSITVYAALVFGATELTAATPTPAELQAPTTSVHAVWEREPVQSVFVADENVQDERARYTSSRARETPTQVSSLQELIDAATRCREALELLRGSLPVVETAAPQPQQQQQQRRQPTATASPDQQRDQIEAFRLSLRRVPLSETRRKFFDLARMLDKLDANTASATQPGMESYRKVVRALEELDGCALQATRTRGLERAEKLLTLRQELYDRVLQAMDQMLARAHQLALERRS</sequence>
<evidence type="ECO:0000313" key="2">
    <source>
        <dbReference type="EMBL" id="BAM79365.1"/>
    </source>
</evidence>